<protein>
    <submittedName>
        <fullName evidence="3">Ovule protein</fullName>
    </submittedName>
</protein>
<keyword evidence="1" id="KW-0812">Transmembrane</keyword>
<keyword evidence="1" id="KW-0472">Membrane</keyword>
<dbReference type="WBParaSite" id="maker-uti_cns_0047119-snap-gene-0.6-mRNA-1">
    <property type="protein sequence ID" value="maker-uti_cns_0047119-snap-gene-0.6-mRNA-1"/>
    <property type="gene ID" value="maker-uti_cns_0047119-snap-gene-0.6"/>
</dbReference>
<feature type="transmembrane region" description="Helical" evidence="1">
    <location>
        <begin position="68"/>
        <end position="86"/>
    </location>
</feature>
<evidence type="ECO:0000313" key="2">
    <source>
        <dbReference type="Proteomes" id="UP000095280"/>
    </source>
</evidence>
<keyword evidence="2" id="KW-1185">Reference proteome</keyword>
<sequence>MPPWHTQCNTRPAIIAKEHSMAVAAHWHSTLKYGRATIDTFLIFPPSFSSLFKIYFSYLLFRILELDQCYLGLCIIQFILNTYRGLNLY</sequence>
<reference evidence="3" key="1">
    <citation type="submission" date="2016-11" db="UniProtKB">
        <authorList>
            <consortium name="WormBaseParasite"/>
        </authorList>
    </citation>
    <scope>IDENTIFICATION</scope>
</reference>
<dbReference type="AlphaFoldDB" id="A0A1I8JEC1"/>
<proteinExistence type="predicted"/>
<organism evidence="2 3">
    <name type="scientific">Macrostomum lignano</name>
    <dbReference type="NCBI Taxonomy" id="282301"/>
    <lineage>
        <taxon>Eukaryota</taxon>
        <taxon>Metazoa</taxon>
        <taxon>Spiralia</taxon>
        <taxon>Lophotrochozoa</taxon>
        <taxon>Platyhelminthes</taxon>
        <taxon>Rhabditophora</taxon>
        <taxon>Macrostomorpha</taxon>
        <taxon>Macrostomida</taxon>
        <taxon>Macrostomidae</taxon>
        <taxon>Macrostomum</taxon>
    </lineage>
</organism>
<name>A0A1I8JEC1_9PLAT</name>
<evidence type="ECO:0000256" key="1">
    <source>
        <dbReference type="SAM" id="Phobius"/>
    </source>
</evidence>
<keyword evidence="1" id="KW-1133">Transmembrane helix</keyword>
<accession>A0A1I8JEC1</accession>
<dbReference type="Proteomes" id="UP000095280">
    <property type="component" value="Unplaced"/>
</dbReference>
<evidence type="ECO:0000313" key="3">
    <source>
        <dbReference type="WBParaSite" id="maker-uti_cns_0047119-snap-gene-0.6-mRNA-1"/>
    </source>
</evidence>